<dbReference type="InterPro" id="IPR001126">
    <property type="entry name" value="UmuC"/>
</dbReference>
<evidence type="ECO:0000256" key="3">
    <source>
        <dbReference type="ARBA" id="ARBA00022763"/>
    </source>
</evidence>
<comment type="subunit">
    <text evidence="1">Monomer.</text>
</comment>
<keyword evidence="9" id="KW-1185">Reference proteome</keyword>
<protein>
    <recommendedName>
        <fullName evidence="2">DNA-directed DNA polymerase</fullName>
        <ecNumber evidence="2">2.7.7.7</ecNumber>
    </recommendedName>
</protein>
<comment type="caution">
    <text evidence="8">The sequence shown here is derived from an EMBL/GenBank/DDBJ whole genome shotgun (WGS) entry which is preliminary data.</text>
</comment>
<dbReference type="PANTHER" id="PTHR35369:SF2">
    <property type="entry name" value="BLR3025 PROTEIN"/>
    <property type="match status" value="1"/>
</dbReference>
<reference evidence="9" key="1">
    <citation type="journal article" date="2019" name="Int. J. Syst. Evol. Microbiol.">
        <title>The Global Catalogue of Microorganisms (GCM) 10K type strain sequencing project: providing services to taxonomists for standard genome sequencing and annotation.</title>
        <authorList>
            <consortium name="The Broad Institute Genomics Platform"/>
            <consortium name="The Broad Institute Genome Sequencing Center for Infectious Disease"/>
            <person name="Wu L."/>
            <person name="Ma J."/>
        </authorList>
    </citation>
    <scope>NUCLEOTIDE SEQUENCE [LARGE SCALE GENOMIC DNA]</scope>
    <source>
        <strain evidence="9">CCUG 62981</strain>
    </source>
</reference>
<dbReference type="Proteomes" id="UP001596024">
    <property type="component" value="Unassembled WGS sequence"/>
</dbReference>
<comment type="function">
    <text evidence="4">Poorly processive, error-prone DNA polymerase involved in untargeted mutagenesis. Copies undamaged DNA at stalled replication forks, which arise in vivo from mismatched or misaligned primer ends. These misaligned primers can be extended by PolIV. Exhibits no 3'-5' exonuclease (proofreading) activity. May be involved in translesional synthesis, in conjunction with the beta clamp from PolIII.</text>
</comment>
<evidence type="ECO:0000256" key="5">
    <source>
        <dbReference type="ARBA" id="ARBA00049244"/>
    </source>
</evidence>
<dbReference type="Pfam" id="PF11799">
    <property type="entry name" value="IMS_C"/>
    <property type="match status" value="1"/>
</dbReference>
<dbReference type="EC" id="2.7.7.7" evidence="2"/>
<dbReference type="PANTHER" id="PTHR35369">
    <property type="entry name" value="BLR3025 PROTEIN-RELATED"/>
    <property type="match status" value="1"/>
</dbReference>
<dbReference type="CDD" id="cd03468">
    <property type="entry name" value="PolY_like"/>
    <property type="match status" value="1"/>
</dbReference>
<dbReference type="SUPFAM" id="SSF56672">
    <property type="entry name" value="DNA/RNA polymerases"/>
    <property type="match status" value="1"/>
</dbReference>
<dbReference type="InterPro" id="IPR050356">
    <property type="entry name" value="SulA_CellDiv_inhibitor"/>
</dbReference>
<evidence type="ECO:0000256" key="4">
    <source>
        <dbReference type="ARBA" id="ARBA00025589"/>
    </source>
</evidence>
<dbReference type="Pfam" id="PF00817">
    <property type="entry name" value="IMS"/>
    <property type="match status" value="1"/>
</dbReference>
<evidence type="ECO:0000259" key="6">
    <source>
        <dbReference type="Pfam" id="PF00817"/>
    </source>
</evidence>
<feature type="domain" description="DNA polymerase Y-family little finger" evidence="7">
    <location>
        <begin position="257"/>
        <end position="343"/>
    </location>
</feature>
<comment type="catalytic activity">
    <reaction evidence="5">
        <text>DNA(n) + a 2'-deoxyribonucleoside 5'-triphosphate = DNA(n+1) + diphosphate</text>
        <dbReference type="Rhea" id="RHEA:22508"/>
        <dbReference type="Rhea" id="RHEA-COMP:17339"/>
        <dbReference type="Rhea" id="RHEA-COMP:17340"/>
        <dbReference type="ChEBI" id="CHEBI:33019"/>
        <dbReference type="ChEBI" id="CHEBI:61560"/>
        <dbReference type="ChEBI" id="CHEBI:173112"/>
        <dbReference type="EC" id="2.7.7.7"/>
    </reaction>
</comment>
<organism evidence="8 9">
    <name type="scientific">Glycocaulis abyssi</name>
    <dbReference type="NCBI Taxonomy" id="1433403"/>
    <lineage>
        <taxon>Bacteria</taxon>
        <taxon>Pseudomonadati</taxon>
        <taxon>Pseudomonadota</taxon>
        <taxon>Alphaproteobacteria</taxon>
        <taxon>Maricaulales</taxon>
        <taxon>Maricaulaceae</taxon>
        <taxon>Glycocaulis</taxon>
    </lineage>
</organism>
<feature type="domain" description="UmuC" evidence="6">
    <location>
        <begin position="44"/>
        <end position="155"/>
    </location>
</feature>
<dbReference type="InterPro" id="IPR043502">
    <property type="entry name" value="DNA/RNA_pol_sf"/>
</dbReference>
<keyword evidence="3" id="KW-0227">DNA damage</keyword>
<evidence type="ECO:0000259" key="7">
    <source>
        <dbReference type="Pfam" id="PF11799"/>
    </source>
</evidence>
<dbReference type="RefSeq" id="WP_371394041.1">
    <property type="nucleotide sequence ID" value="NZ_CP163421.1"/>
</dbReference>
<evidence type="ECO:0000313" key="9">
    <source>
        <dbReference type="Proteomes" id="UP001596024"/>
    </source>
</evidence>
<name>A0ABV9NC49_9PROT</name>
<dbReference type="EMBL" id="JBHSGQ010000002">
    <property type="protein sequence ID" value="MFC4724856.1"/>
    <property type="molecule type" value="Genomic_DNA"/>
</dbReference>
<evidence type="ECO:0000256" key="2">
    <source>
        <dbReference type="ARBA" id="ARBA00012417"/>
    </source>
</evidence>
<evidence type="ECO:0000313" key="8">
    <source>
        <dbReference type="EMBL" id="MFC4724856.1"/>
    </source>
</evidence>
<sequence length="519" mass="56714">MMRRFVCVWFPHWPMERLKRARTTPWPVEDGAPFVLTETCLHGRTLAAVNDGARALGLEPGLRFTDARARVPELVAEEIDREADHIALKRLTLWMTRFSPLTAMDGPDGIRLDVTGCAHLFGGEDAFLATMKRALEALGLTARLGLADSAGAAWALARFGDSAVQISGPGKAREALTPLPIAALRLEAGTVQTLRRFGLTRIGQLFAIQRTALARRFRNREAAQDVLLRLDQALGVRPEPLIPLKAPARFTARISGPEPLLSPEGIEDALSKLLAELTRQLEEAGKGARRFILTGYRSDGTRTSASLALSRPGRDAGAIAKLFAPRLEAMDPGFGIDLMTLTAHGTGPLEAIASALPDGAALPGADPAETAALVDRLNARLGDDLVAVFTPFESHMPGRSEALTVFPGALKPWPVTAHRTGPRPLIVLDRPEPVETIAILPDGPPARFTWRRVTRSVARADGPERIGPEWWRGSADGVRARDYYRVEDEDGHRYWLMREGLYDDQRGGTPRWYVCGLFP</sequence>
<accession>A0ABV9NC49</accession>
<proteinExistence type="predicted"/>
<gene>
    <name evidence="8" type="ORF">ACFPB0_06095</name>
</gene>
<dbReference type="InterPro" id="IPR017961">
    <property type="entry name" value="DNA_pol_Y-fam_little_finger"/>
</dbReference>
<evidence type="ECO:0000256" key="1">
    <source>
        <dbReference type="ARBA" id="ARBA00011245"/>
    </source>
</evidence>